<organism evidence="11 12">
    <name type="scientific">Perkinsus olseni</name>
    <name type="common">Perkinsus atlanticus</name>
    <dbReference type="NCBI Taxonomy" id="32597"/>
    <lineage>
        <taxon>Eukaryota</taxon>
        <taxon>Sar</taxon>
        <taxon>Alveolata</taxon>
        <taxon>Perkinsozoa</taxon>
        <taxon>Perkinsea</taxon>
        <taxon>Perkinsida</taxon>
        <taxon>Perkinsidae</taxon>
        <taxon>Perkinsus</taxon>
    </lineage>
</organism>
<dbReference type="GO" id="GO:0008081">
    <property type="term" value="F:phosphoric diester hydrolase activity"/>
    <property type="evidence" value="ECO:0007669"/>
    <property type="project" value="InterPro"/>
</dbReference>
<dbReference type="Gene3D" id="3.20.20.190">
    <property type="entry name" value="Phosphatidylinositol (PI) phosphodiesterase"/>
    <property type="match status" value="1"/>
</dbReference>
<sequence length="2684" mass="302420">MLRSHNAGTGYYTRQHPLWRSLKNQEGNLTRQLECGVRAFDLRPACTDDGIVMHHSDFPVNHSLEKALGEVISWANAHPFELVVVANSHYSPNNDDCKSKVWNLMAELGLMKSIGSDGSCDRLKGLTVGQAMDMSKTEGGGSVFVVEGEGRCSDPNWDPSIQCYSNDGHNCYDGSKQSEVLNKKLYDYIQTTASRKPQPDRLFTIQAHWQYDFTAITRMLGAGSDLLTDTKQQQQQQVELLIARRDDSSEYLVKWKGTSYRQLEWVKKVTLLDKFPMALQRMRHFDAKHPGSEYEFPSKPLPPTSPRKSGIHAKSDQDSLLERLVERDIVKAEWLQMESVATFREIKGGDKEWLVKWGSLPLTQGTWEEESSVPEDLIEDWRNFNDRRRKAHLKPVTARRPKDASETWYAKNVDDVAKASNDDGGGAGGGGSDDAHKFYYKPIGEQLFDFQVEGIQWLLYNWAQYRGSILADEMGLGKTVQSSVFISAVHELTGGVGPCLVVAPLSTLTHWKRELAKWAPALRTVVFHGSQEERPLIQEYLLNWIDLDNGCSIKEKNAVKGKIGYKPKFDVMVASYETLIQSPSAFNCYHWRLLIMDEGHRLKGVDSLAKKVICNRNKMKVDHHLLLTGTPIQNNLQELWSVLNVVDHKTFDNWDAFAEEYGSTPSSGQATVMTEEGATALVEVMKPYILRRHKTDVMKQVPPKEEVVVSVEFTRMQRKVYRSVYEKSFCQLAAANTGGGIIDTSKYRNICMQLRKCLAHPYLLDDVEDAHIQANQPSIPDISSEELEMKSLVEMSGKMVFLDKLLPRLMETQQKVLVFSQMTRALDVIEDYLLWKGYKYERLDGNVSGAQRQEAIDRFNDTSLGTGDAAGPYKQQQPWIFLLSTRAGGVGINLTAANVVVIYDSDWNPQNDMQAQARCHRIGQKKEVKVYRLITRDSYEERMFDVASKKLGLEQALMSGVTKNSKLELSRKELQDLIKRGAYAAFEEDDANQQSTSDGFLAATIDDILSSERTKTVRYGTVVAGGQRSAFSKATFVANEADLERDENEEKENAQKQEPLPQRINIDDADFWQKLAGEDFDRLVSQGMADPGTRRKQVVSYVQPSWADYKRMEEGAREGILTYAEQVAMNKIVKLGAPWTDKDTRHRLRDFLLSGAYGHWSAMRSYVMGSEDMTPQPSPSESSASSFSPDSDDDDYGDDTPQQQQQQPYGGDGGLDEGQCEVLMVSFIGLLIKIIVLRAERSVNSEEEDDDDSDYIPDGASSTAGSTAEETLLDQLEWLFDLSILKAVGEDLKIIASDGLNGNERCWNRLWERLKLEGRRTGDGDSEDAVVFDGIGALLTSRVSPVVAYLFPQWGRIVDGSMKSEEKMDYIDQAAEDAQKMISRAAAVPLTIHCPILDLLLDTIDAIHGIVTLVAPTLPSSDTPFITCPKDVSGEVPPPPRAGTKVDAFHRVDEEWQPAILKQRHSDGTCEVEWLERSDQCHRFIASALVRRSGDEDYYVDTGNEPKWMKRSALGVATARIRQWWTCDDDRDLMEAAAASSGLQAVLRKPTHKIIPYDGLTHRLEQLKVWYNEEYHPPSHDFIISRVKALWRGWKEAQDINIWTRPDPSSRELLKGFVRLTLRHGVPPSVLDPVIRKIPGTKSDLVSLMSSGSRRSSPVPTASMHPLHNHQYPADAAMPVVHQQPSSYAMPPPGAVPIMGIRPPSAAAATASLRHGSSGLPPPSTSTYTDNTSNVLNIPPPWRSSSIIPNDLLNLRQVKQWCAWVIDTIVPRTLQSYCSPSGVLQLTKAYLEILRCAARDEPCSLDDPDEPITSKVFEDAGLSFASSLHPTHAKKAARQYLRILHLHHVLRVLVFYQNSPMNWYPHLTGSLREPNITTSSGAEGAILSYIMDMCRSAGMGGGKCGEIALTLSRVLTRGIRTSRGLSDVEMRLVQSAFMPFKDAAVLAEGRMKAEVARRKKIEAEPPVSEKWGNHGRTEAMVKVIRKLGVPQQLWSPFVDVLKEYRPSCSTSRTRVGFRKPLNDKASTNNASSPFGDDEDGKFDGTSAWDYIFSCSQGIKSDKALQARFVGCTKLKPWSKAAIEELGTLSRKNPPLKAQDCIDFACVYLWELAKGLRRDTAADDDDDDDDDGLTTKNPFHDTMFIPFTPLDIGIGHDQMLPLVGKDKDVSLIEEFEELQVKASLQGVFGKFPNPPAQVSAQRRRYVELTLPSWKRRDILQRDYEFLCQCERCGAKDGQPRVGSEDWRMVQGAKNRLVLTDPDLCGTADICPFDGVFQQQPSAALRRACDRLYEGELVECESRADFEKLEKAIIQPMEEELSSAHIQLMSASSHFAMTALAIGDFDKALNYIRRVLTIYTEYLPAYHPLIGLQLFTMGDLYNLDDYQPLNVRKMSSIDESSEQHSPPRGSRHDSTRAARSLQQLHKDDDTQEAAPLALGLELCHGRIGRMKLVKSKDIKALWQLWSRSRCSASTSTPIISSLHALDVSPGEAAKEVFRDMPLMGIIRVAWYVTLRRVLSPLAERVLVWRLIYCSEVEQPLLDKWLMKWRVPRPIMKMARSMAGRPIDDIREAIGMKYPPKERYSYIRDAALDTAGYMSLCERYNVDKRLQEVVIDMRDEYMYRSLWRLASRYKRVAAVVGENHIDGVERRWKMKVESSTWTKNMQRFKFEEAGVFKQWLLVELLKQ</sequence>
<dbReference type="InterPro" id="IPR000330">
    <property type="entry name" value="SNF2_N"/>
</dbReference>
<evidence type="ECO:0000256" key="3">
    <source>
        <dbReference type="ARBA" id="ARBA00022741"/>
    </source>
</evidence>
<dbReference type="PROSITE" id="PS51192">
    <property type="entry name" value="HELICASE_ATP_BIND_1"/>
    <property type="match status" value="1"/>
</dbReference>
<feature type="compositionally biased region" description="Acidic residues" evidence="7">
    <location>
        <begin position="1245"/>
        <end position="1255"/>
    </location>
</feature>
<dbReference type="SUPFAM" id="SSF51695">
    <property type="entry name" value="PLC-like phosphodiesterases"/>
    <property type="match status" value="1"/>
</dbReference>
<dbReference type="EMBL" id="JABANN010000576">
    <property type="protein sequence ID" value="KAF4656506.1"/>
    <property type="molecule type" value="Genomic_DNA"/>
</dbReference>
<evidence type="ECO:0000259" key="10">
    <source>
        <dbReference type="PROSITE" id="PS51194"/>
    </source>
</evidence>
<feature type="domain" description="Chromo" evidence="8">
    <location>
        <begin position="236"/>
        <end position="297"/>
    </location>
</feature>
<dbReference type="Proteomes" id="UP000572268">
    <property type="component" value="Unassembled WGS sequence"/>
</dbReference>
<keyword evidence="2" id="KW-0677">Repeat</keyword>
<evidence type="ECO:0000256" key="4">
    <source>
        <dbReference type="ARBA" id="ARBA00022801"/>
    </source>
</evidence>
<dbReference type="GO" id="GO:0006629">
    <property type="term" value="P:lipid metabolic process"/>
    <property type="evidence" value="ECO:0007669"/>
    <property type="project" value="InterPro"/>
</dbReference>
<feature type="region of interest" description="Disordered" evidence="7">
    <location>
        <begin position="290"/>
        <end position="315"/>
    </location>
</feature>
<evidence type="ECO:0000256" key="6">
    <source>
        <dbReference type="ARBA" id="ARBA00023242"/>
    </source>
</evidence>
<dbReference type="GO" id="GO:0005524">
    <property type="term" value="F:ATP binding"/>
    <property type="evidence" value="ECO:0007669"/>
    <property type="project" value="UniProtKB-KW"/>
</dbReference>
<dbReference type="InterPro" id="IPR016197">
    <property type="entry name" value="Chromo-like_dom_sf"/>
</dbReference>
<reference evidence="11 12" key="1">
    <citation type="submission" date="2020-04" db="EMBL/GenBank/DDBJ databases">
        <title>Perkinsus olseni comparative genomics.</title>
        <authorList>
            <person name="Bogema D.R."/>
        </authorList>
    </citation>
    <scope>NUCLEOTIDE SEQUENCE [LARGE SCALE GENOMIC DNA]</scope>
    <source>
        <strain evidence="11">ATCC PRA-31</strain>
    </source>
</reference>
<proteinExistence type="predicted"/>
<evidence type="ECO:0000256" key="5">
    <source>
        <dbReference type="ARBA" id="ARBA00022840"/>
    </source>
</evidence>
<dbReference type="InterPro" id="IPR014001">
    <property type="entry name" value="Helicase_ATP-bd"/>
</dbReference>
<dbReference type="PANTHER" id="PTHR45623">
    <property type="entry name" value="CHROMODOMAIN-HELICASE-DNA-BINDING PROTEIN 3-RELATED-RELATED"/>
    <property type="match status" value="1"/>
</dbReference>
<gene>
    <name evidence="11" type="primary">CHD7_2</name>
    <name evidence="11" type="ORF">FOL46_007789</name>
</gene>
<evidence type="ECO:0000313" key="12">
    <source>
        <dbReference type="Proteomes" id="UP000572268"/>
    </source>
</evidence>
<dbReference type="PROSITE" id="PS51194">
    <property type="entry name" value="HELICASE_CTER"/>
    <property type="match status" value="1"/>
</dbReference>
<dbReference type="InterPro" id="IPR011990">
    <property type="entry name" value="TPR-like_helical_dom_sf"/>
</dbReference>
<dbReference type="Gene3D" id="2.40.50.40">
    <property type="match status" value="1"/>
</dbReference>
<feature type="region of interest" description="Disordered" evidence="7">
    <location>
        <begin position="1041"/>
        <end position="1061"/>
    </location>
</feature>
<evidence type="ECO:0000256" key="7">
    <source>
        <dbReference type="SAM" id="MobiDB-lite"/>
    </source>
</evidence>
<dbReference type="InterPro" id="IPR017946">
    <property type="entry name" value="PLC-like_Pdiesterase_TIM-brl"/>
</dbReference>
<dbReference type="Gene3D" id="3.40.50.10810">
    <property type="entry name" value="Tandem AAA-ATPase domain"/>
    <property type="match status" value="1"/>
</dbReference>
<keyword evidence="5" id="KW-0067">ATP-binding</keyword>
<evidence type="ECO:0000259" key="8">
    <source>
        <dbReference type="PROSITE" id="PS50013"/>
    </source>
</evidence>
<dbReference type="Gene3D" id="3.40.50.300">
    <property type="entry name" value="P-loop containing nucleotide triphosphate hydrolases"/>
    <property type="match status" value="1"/>
</dbReference>
<feature type="region of interest" description="Disordered" evidence="7">
    <location>
        <begin position="1707"/>
        <end position="1729"/>
    </location>
</feature>
<feature type="region of interest" description="Disordered" evidence="7">
    <location>
        <begin position="2019"/>
        <end position="2038"/>
    </location>
</feature>
<feature type="domain" description="Helicase ATP-binding" evidence="9">
    <location>
        <begin position="459"/>
        <end position="649"/>
    </location>
</feature>
<dbReference type="InterPro" id="IPR027417">
    <property type="entry name" value="P-loop_NTPase"/>
</dbReference>
<dbReference type="SMART" id="SM00490">
    <property type="entry name" value="HELICc"/>
    <property type="match status" value="1"/>
</dbReference>
<evidence type="ECO:0000256" key="1">
    <source>
        <dbReference type="ARBA" id="ARBA00004123"/>
    </source>
</evidence>
<protein>
    <submittedName>
        <fullName evidence="11">Choline dehydrogenase 7</fullName>
    </submittedName>
</protein>
<feature type="region of interest" description="Disordered" evidence="7">
    <location>
        <begin position="1243"/>
        <end position="1267"/>
    </location>
</feature>
<dbReference type="SMART" id="SM00487">
    <property type="entry name" value="DEXDc"/>
    <property type="match status" value="1"/>
</dbReference>
<feature type="domain" description="Chromo" evidence="8">
    <location>
        <begin position="335"/>
        <end position="396"/>
    </location>
</feature>
<comment type="subcellular location">
    <subcellularLocation>
        <location evidence="1">Nucleus</location>
    </subcellularLocation>
</comment>
<name>A0A7J6LBF5_PEROL</name>
<dbReference type="Pfam" id="PF00176">
    <property type="entry name" value="SNF2-rel_dom"/>
    <property type="match status" value="1"/>
</dbReference>
<dbReference type="SUPFAM" id="SSF54160">
    <property type="entry name" value="Chromo domain-like"/>
    <property type="match status" value="2"/>
</dbReference>
<evidence type="ECO:0000313" key="11">
    <source>
        <dbReference type="EMBL" id="KAF4656506.1"/>
    </source>
</evidence>
<dbReference type="GO" id="GO:0005634">
    <property type="term" value="C:nucleus"/>
    <property type="evidence" value="ECO:0007669"/>
    <property type="project" value="UniProtKB-SubCell"/>
</dbReference>
<dbReference type="InterPro" id="IPR038718">
    <property type="entry name" value="SNF2-like_sf"/>
</dbReference>
<feature type="compositionally biased region" description="Low complexity" evidence="7">
    <location>
        <begin position="1199"/>
        <end position="1209"/>
    </location>
</feature>
<evidence type="ECO:0000256" key="2">
    <source>
        <dbReference type="ARBA" id="ARBA00022737"/>
    </source>
</evidence>
<keyword evidence="6" id="KW-0539">Nucleus</keyword>
<dbReference type="Gene3D" id="1.25.40.10">
    <property type="entry name" value="Tetratricopeptide repeat domain"/>
    <property type="match status" value="1"/>
</dbReference>
<feature type="compositionally biased region" description="Acidic residues" evidence="7">
    <location>
        <begin position="1041"/>
        <end position="1050"/>
    </location>
</feature>
<keyword evidence="3" id="KW-0547">Nucleotide-binding</keyword>
<comment type="caution">
    <text evidence="11">The sequence shown here is derived from an EMBL/GenBank/DDBJ whole genome shotgun (WGS) entry which is preliminary data.</text>
</comment>
<dbReference type="Pfam" id="PF00271">
    <property type="entry name" value="Helicase_C"/>
    <property type="match status" value="1"/>
</dbReference>
<feature type="region of interest" description="Disordered" evidence="7">
    <location>
        <begin position="2393"/>
        <end position="2417"/>
    </location>
</feature>
<dbReference type="CDD" id="cd18793">
    <property type="entry name" value="SF2_C_SNF"/>
    <property type="match status" value="1"/>
</dbReference>
<keyword evidence="4" id="KW-0378">Hydrolase</keyword>
<dbReference type="SUPFAM" id="SSF52540">
    <property type="entry name" value="P-loop containing nucleoside triphosphate hydrolases"/>
    <property type="match status" value="2"/>
</dbReference>
<dbReference type="InterPro" id="IPR001650">
    <property type="entry name" value="Helicase_C-like"/>
</dbReference>
<dbReference type="PROSITE" id="PS50013">
    <property type="entry name" value="CHROMO_2"/>
    <property type="match status" value="2"/>
</dbReference>
<feature type="region of interest" description="Disordered" evidence="7">
    <location>
        <begin position="1169"/>
        <end position="1215"/>
    </location>
</feature>
<evidence type="ECO:0000259" key="9">
    <source>
        <dbReference type="PROSITE" id="PS51192"/>
    </source>
</evidence>
<accession>A0A7J6LBF5</accession>
<dbReference type="InterPro" id="IPR000953">
    <property type="entry name" value="Chromo/chromo_shadow_dom"/>
</dbReference>
<feature type="compositionally biased region" description="Low complexity" evidence="7">
    <location>
        <begin position="1179"/>
        <end position="1189"/>
    </location>
</feature>
<dbReference type="SMART" id="SM00298">
    <property type="entry name" value="CHROMO"/>
    <property type="match status" value="2"/>
</dbReference>
<dbReference type="InterPro" id="IPR049730">
    <property type="entry name" value="SNF2/RAD54-like_C"/>
</dbReference>
<feature type="domain" description="Helicase C-terminal" evidence="10">
    <location>
        <begin position="801"/>
        <end position="978"/>
    </location>
</feature>